<keyword evidence="1" id="KW-1133">Transmembrane helix</keyword>
<name>A0ABU0GU66_9BACL</name>
<dbReference type="PANTHER" id="PTHR38454">
    <property type="entry name" value="INTEGRAL MEMBRANE PROTEIN-RELATED"/>
    <property type="match status" value="1"/>
</dbReference>
<feature type="transmembrane region" description="Helical" evidence="1">
    <location>
        <begin position="179"/>
        <end position="212"/>
    </location>
</feature>
<feature type="transmembrane region" description="Helical" evidence="1">
    <location>
        <begin position="102"/>
        <end position="121"/>
    </location>
</feature>
<protein>
    <submittedName>
        <fullName evidence="2">Membrane protein YfhO</fullName>
    </submittedName>
</protein>
<evidence type="ECO:0000313" key="3">
    <source>
        <dbReference type="Proteomes" id="UP001241988"/>
    </source>
</evidence>
<keyword evidence="1" id="KW-0812">Transmembrane</keyword>
<feature type="transmembrane region" description="Helical" evidence="1">
    <location>
        <begin position="862"/>
        <end position="882"/>
    </location>
</feature>
<dbReference type="EMBL" id="JAUSWB010000004">
    <property type="protein sequence ID" value="MDQ0428899.1"/>
    <property type="molecule type" value="Genomic_DNA"/>
</dbReference>
<feature type="transmembrane region" description="Helical" evidence="1">
    <location>
        <begin position="306"/>
        <end position="326"/>
    </location>
</feature>
<feature type="transmembrane region" description="Helical" evidence="1">
    <location>
        <begin position="389"/>
        <end position="406"/>
    </location>
</feature>
<dbReference type="RefSeq" id="WP_308787049.1">
    <property type="nucleotide sequence ID" value="NZ_JAUSWB010000004.1"/>
</dbReference>
<dbReference type="Proteomes" id="UP001241988">
    <property type="component" value="Unassembled WGS sequence"/>
</dbReference>
<feature type="transmembrane region" description="Helical" evidence="1">
    <location>
        <begin position="7"/>
        <end position="25"/>
    </location>
</feature>
<feature type="transmembrane region" description="Helical" evidence="1">
    <location>
        <begin position="153"/>
        <end position="173"/>
    </location>
</feature>
<feature type="transmembrane region" description="Helical" evidence="1">
    <location>
        <begin position="233"/>
        <end position="259"/>
    </location>
</feature>
<dbReference type="InterPro" id="IPR018580">
    <property type="entry name" value="Uncharacterised_YfhO"/>
</dbReference>
<keyword evidence="3" id="KW-1185">Reference proteome</keyword>
<keyword evidence="1" id="KW-0472">Membrane</keyword>
<feature type="transmembrane region" description="Helical" evidence="1">
    <location>
        <begin position="367"/>
        <end position="383"/>
    </location>
</feature>
<evidence type="ECO:0000256" key="1">
    <source>
        <dbReference type="SAM" id="Phobius"/>
    </source>
</evidence>
<sequence length="908" mass="102537">MPKKIDFHLVLLIILVLFIGVLIFYKIPANGYFFLAAGGDASNQYVHFFNLFHDLIRTGVLPFWSWNYGPGGSFWNDFGYYMLGDIFLWPLLLLPKAWFPGSFVPMTLFKILLICAGTYLLLKKLGINRNIALVAGIANGFALFNFDHFYTHYFFINATVYFPFILLGYERFLTQHKPVLLFSVLVLASISNFYFLFMITLGLIFYSLFRYFTAANTLKTGKAFLHFHLRLSLLYLLALGTAMIIFLPSVLSLFGSSALERAPQPMADLVLGPDELTRKLLWEGGMHFLPLLAIPLFFINGSKNRFWLYGTAASLLIGILMVGYIHLLVGGFSSPFEFRAFFIFNLFFIILAARAFNDTSFKKSKNAFLLISLSLLLYFWLDANPFTHYAEWIKLLPAAFAILFIAGQFSEKAQVKSLLLSFAAVSAIAYSFLLPHSLMTDLIAKSDGEKLTDTHKGVWGVLSLMDKEHYQTRYNNEEIKTGLAAIQNDAGLYRININYPGILGPNASMSYGYRSYVAYQSLMDWDLQKFEMDYLTTASSRRLNVTQGFPSSTFINTLLNNKYNVTFAEPYNTYGYEKVYENENISIEENQFFLPIGFLYESAMPISALNGPMDPLIDERMLRNAILPDDYFEAAGLAPEESTVSRTIGTLADAAFDDNTLVEDRADGVWIASQTPIEITIPVQTHSLSELTVFADILPYTENNGLTIQAANNLGASFALEKNMRSNRYEIDQYTYSHAKNQVLFRFGMDLDTETIQLTIQPGEFLLKDIQVIAADYGAYEEIIRGYQDNSLKGISYGNNYVTGQYSSEEDAVLFLSIPYSPGWKASIDGQPVDTFPVHSAYTGILAPSGNHAVALKYRPEGFTAGFLISLLSFLGAVSLYIQNRGFIKYKTLLHRNIILQIINYFLK</sequence>
<gene>
    <name evidence="2" type="ORF">QOZ98_001726</name>
</gene>
<feature type="transmembrane region" description="Helical" evidence="1">
    <location>
        <begin position="127"/>
        <end position="146"/>
    </location>
</feature>
<evidence type="ECO:0000313" key="2">
    <source>
        <dbReference type="EMBL" id="MDQ0428899.1"/>
    </source>
</evidence>
<feature type="transmembrane region" description="Helical" evidence="1">
    <location>
        <begin position="418"/>
        <end position="438"/>
    </location>
</feature>
<feature type="transmembrane region" description="Helical" evidence="1">
    <location>
        <begin position="78"/>
        <end position="95"/>
    </location>
</feature>
<organism evidence="2 3">
    <name type="scientific">Planomicrobium stackebrandtii</name>
    <dbReference type="NCBI Taxonomy" id="253160"/>
    <lineage>
        <taxon>Bacteria</taxon>
        <taxon>Bacillati</taxon>
        <taxon>Bacillota</taxon>
        <taxon>Bacilli</taxon>
        <taxon>Bacillales</taxon>
        <taxon>Caryophanaceae</taxon>
        <taxon>Planomicrobium</taxon>
    </lineage>
</organism>
<dbReference type="PANTHER" id="PTHR38454:SF1">
    <property type="entry name" value="INTEGRAL MEMBRANE PROTEIN"/>
    <property type="match status" value="1"/>
</dbReference>
<feature type="transmembrane region" description="Helical" evidence="1">
    <location>
        <begin position="279"/>
        <end position="299"/>
    </location>
</feature>
<comment type="caution">
    <text evidence="2">The sequence shown here is derived from an EMBL/GenBank/DDBJ whole genome shotgun (WGS) entry which is preliminary data.</text>
</comment>
<proteinExistence type="predicted"/>
<feature type="transmembrane region" description="Helical" evidence="1">
    <location>
        <begin position="338"/>
        <end position="355"/>
    </location>
</feature>
<reference evidence="2 3" key="1">
    <citation type="submission" date="2023-07" db="EMBL/GenBank/DDBJ databases">
        <title>Genomic Encyclopedia of Type Strains, Phase IV (KMG-IV): sequencing the most valuable type-strain genomes for metagenomic binning, comparative biology and taxonomic classification.</title>
        <authorList>
            <person name="Goeker M."/>
        </authorList>
    </citation>
    <scope>NUCLEOTIDE SEQUENCE [LARGE SCALE GENOMIC DNA]</scope>
    <source>
        <strain evidence="2 3">DSM 16419</strain>
    </source>
</reference>
<dbReference type="Pfam" id="PF09586">
    <property type="entry name" value="YfhO"/>
    <property type="match status" value="1"/>
</dbReference>
<accession>A0ABU0GU66</accession>